<evidence type="ECO:0000256" key="1">
    <source>
        <dbReference type="ARBA" id="ARBA00004141"/>
    </source>
</evidence>
<comment type="caution">
    <text evidence="10">The sequence shown here is derived from an EMBL/GenBank/DDBJ whole genome shotgun (WGS) entry which is preliminary data.</text>
</comment>
<evidence type="ECO:0000256" key="5">
    <source>
        <dbReference type="ARBA" id="ARBA00022840"/>
    </source>
</evidence>
<dbReference type="PANTHER" id="PTHR48041:SF88">
    <property type="entry name" value="ABC TRANSPORTER DOMAIN-CONTAINING PROTEIN"/>
    <property type="match status" value="1"/>
</dbReference>
<dbReference type="InterPro" id="IPR003439">
    <property type="entry name" value="ABC_transporter-like_ATP-bd"/>
</dbReference>
<evidence type="ECO:0000256" key="2">
    <source>
        <dbReference type="ARBA" id="ARBA00022448"/>
    </source>
</evidence>
<dbReference type="PANTHER" id="PTHR48041">
    <property type="entry name" value="ABC TRANSPORTER G FAMILY MEMBER 28"/>
    <property type="match status" value="1"/>
</dbReference>
<dbReference type="InterPro" id="IPR017871">
    <property type="entry name" value="ABC_transporter-like_CS"/>
</dbReference>
<dbReference type="InterPro" id="IPR050352">
    <property type="entry name" value="ABCG_transporters"/>
</dbReference>
<comment type="subcellular location">
    <subcellularLocation>
        <location evidence="1">Membrane</location>
        <topology evidence="1">Multi-pass membrane protein</topology>
    </subcellularLocation>
</comment>
<dbReference type="GO" id="GO:0016020">
    <property type="term" value="C:membrane"/>
    <property type="evidence" value="ECO:0007669"/>
    <property type="project" value="UniProtKB-SubCell"/>
</dbReference>
<keyword evidence="11" id="KW-1185">Reference proteome</keyword>
<accession>A0AAV9L909</accession>
<dbReference type="EMBL" id="JAWPEI010000007">
    <property type="protein sequence ID" value="KAK4720837.1"/>
    <property type="molecule type" value="Genomic_DNA"/>
</dbReference>
<feature type="domain" description="ABC transporter" evidence="9">
    <location>
        <begin position="67"/>
        <end position="328"/>
    </location>
</feature>
<dbReference type="Proteomes" id="UP001311915">
    <property type="component" value="Unassembled WGS sequence"/>
</dbReference>
<proteinExistence type="predicted"/>
<organism evidence="10 11">
    <name type="scientific">Solanum pinnatisectum</name>
    <name type="common">tansyleaf nightshade</name>
    <dbReference type="NCBI Taxonomy" id="50273"/>
    <lineage>
        <taxon>Eukaryota</taxon>
        <taxon>Viridiplantae</taxon>
        <taxon>Streptophyta</taxon>
        <taxon>Embryophyta</taxon>
        <taxon>Tracheophyta</taxon>
        <taxon>Spermatophyta</taxon>
        <taxon>Magnoliopsida</taxon>
        <taxon>eudicotyledons</taxon>
        <taxon>Gunneridae</taxon>
        <taxon>Pentapetalae</taxon>
        <taxon>asterids</taxon>
        <taxon>lamiids</taxon>
        <taxon>Solanales</taxon>
        <taxon>Solanaceae</taxon>
        <taxon>Solanoideae</taxon>
        <taxon>Solaneae</taxon>
        <taxon>Solanum</taxon>
    </lineage>
</organism>
<evidence type="ECO:0000256" key="3">
    <source>
        <dbReference type="ARBA" id="ARBA00022692"/>
    </source>
</evidence>
<feature type="transmembrane region" description="Helical" evidence="8">
    <location>
        <begin position="508"/>
        <end position="532"/>
    </location>
</feature>
<keyword evidence="3 8" id="KW-0812">Transmembrane</keyword>
<dbReference type="GO" id="GO:0016887">
    <property type="term" value="F:ATP hydrolysis activity"/>
    <property type="evidence" value="ECO:0007669"/>
    <property type="project" value="InterPro"/>
</dbReference>
<protein>
    <recommendedName>
        <fullName evidence="9">ABC transporter domain-containing protein</fullName>
    </recommendedName>
</protein>
<dbReference type="FunFam" id="3.40.50.300:FF:000530">
    <property type="entry name" value="ABC transporter G family member 6"/>
    <property type="match status" value="1"/>
</dbReference>
<sequence>MSKIVAQNVSPVRDCIHLYDRRQTVEMSSPTFAQLLNNVRDVTGDETETPVHQVLTMHSQNSIPFVLSFSNLTYSVRVRRKVAFPAIYGGREEEAPVTRTKVLLHDISGEARDGELLAVLGASDSGKSTLIDALANRIAKESLKGEVKLNGEKLHTKLLKVISAYVMQDDLLYPMLTVEETLMFSAQFRLPRTLSKSKKKGRVQALIDQLGLRNAAKTIIGYEGHRRVSGGERRRVSIGIDIIHDPIILFLDEPTSGLDSTSAFMVVKVLQRIAQRGSIVIMSIHQPSNRILSLLDRLIFLSHGQTVYSDSPFNLPQFFADFGHPIPENENRTEFALDLIRELEGSPDGTNNLVEFNRKRKNTNRNSSTTPTRYDLSLKEAISASISRGKLVSGATNEAANPTMVPPFENPIWTEMAVLSKRSFTNSWRMPEIFFVRLSAVMVTGFILATIFWRRDNSPKGIWERLGFIAFAVSTTYYICTEALPVFIQERYIFMREKCLSEIVLFRALVSLPGLIFLSLLFVALTFWAVGLDGGASGFLFYFCVVLASIWAGNSFVTFLSGVVPHVMIGYIIVVALLGYFLLFSGFYMNRDRIPSYWIWFHYLSLVKYPYEAVLLNEFNDPMKCFVRGAQLFDNSQLGDLPNSIMEKLLENISEILNVTITSSTCLTSGADILVQQGITQLNKWNCLWVTIAWGFFFRVLFYFSLLLGSKNKRR</sequence>
<dbReference type="Gene3D" id="3.40.50.300">
    <property type="entry name" value="P-loop containing nucleotide triphosphate hydrolases"/>
    <property type="match status" value="1"/>
</dbReference>
<feature type="transmembrane region" description="Helical" evidence="8">
    <location>
        <begin position="434"/>
        <end position="454"/>
    </location>
</feature>
<dbReference type="Pfam" id="PF01061">
    <property type="entry name" value="ABC2_membrane"/>
    <property type="match status" value="1"/>
</dbReference>
<evidence type="ECO:0000259" key="9">
    <source>
        <dbReference type="PROSITE" id="PS50893"/>
    </source>
</evidence>
<keyword evidence="6 8" id="KW-1133">Transmembrane helix</keyword>
<feature type="transmembrane region" description="Helical" evidence="8">
    <location>
        <begin position="466"/>
        <end position="488"/>
    </location>
</feature>
<feature type="transmembrane region" description="Helical" evidence="8">
    <location>
        <begin position="539"/>
        <end position="562"/>
    </location>
</feature>
<dbReference type="GO" id="GO:0140359">
    <property type="term" value="F:ABC-type transporter activity"/>
    <property type="evidence" value="ECO:0007669"/>
    <property type="project" value="InterPro"/>
</dbReference>
<feature type="transmembrane region" description="Helical" evidence="8">
    <location>
        <begin position="568"/>
        <end position="589"/>
    </location>
</feature>
<name>A0AAV9L909_9SOLN</name>
<evidence type="ECO:0000256" key="8">
    <source>
        <dbReference type="SAM" id="Phobius"/>
    </source>
</evidence>
<keyword evidence="4" id="KW-0547">Nucleotide-binding</keyword>
<evidence type="ECO:0000256" key="4">
    <source>
        <dbReference type="ARBA" id="ARBA00022741"/>
    </source>
</evidence>
<dbReference type="GO" id="GO:0005524">
    <property type="term" value="F:ATP binding"/>
    <property type="evidence" value="ECO:0007669"/>
    <property type="project" value="UniProtKB-KW"/>
</dbReference>
<keyword evidence="2" id="KW-0813">Transport</keyword>
<gene>
    <name evidence="10" type="ORF">R3W88_011070</name>
</gene>
<dbReference type="PROSITE" id="PS50893">
    <property type="entry name" value="ABC_TRANSPORTER_2"/>
    <property type="match status" value="1"/>
</dbReference>
<keyword evidence="5" id="KW-0067">ATP-binding</keyword>
<dbReference type="AlphaFoldDB" id="A0AAV9L909"/>
<feature type="transmembrane region" description="Helical" evidence="8">
    <location>
        <begin position="688"/>
        <end position="709"/>
    </location>
</feature>
<evidence type="ECO:0000313" key="11">
    <source>
        <dbReference type="Proteomes" id="UP001311915"/>
    </source>
</evidence>
<evidence type="ECO:0000256" key="6">
    <source>
        <dbReference type="ARBA" id="ARBA00022989"/>
    </source>
</evidence>
<dbReference type="PROSITE" id="PS00211">
    <property type="entry name" value="ABC_TRANSPORTER_1"/>
    <property type="match status" value="1"/>
</dbReference>
<evidence type="ECO:0000313" key="10">
    <source>
        <dbReference type="EMBL" id="KAK4720837.1"/>
    </source>
</evidence>
<dbReference type="InterPro" id="IPR027417">
    <property type="entry name" value="P-loop_NTPase"/>
</dbReference>
<dbReference type="SUPFAM" id="SSF52540">
    <property type="entry name" value="P-loop containing nucleoside triphosphate hydrolases"/>
    <property type="match status" value="1"/>
</dbReference>
<dbReference type="Pfam" id="PF00005">
    <property type="entry name" value="ABC_tran"/>
    <property type="match status" value="1"/>
</dbReference>
<dbReference type="SMART" id="SM00382">
    <property type="entry name" value="AAA"/>
    <property type="match status" value="1"/>
</dbReference>
<dbReference type="InterPro" id="IPR013525">
    <property type="entry name" value="ABC2_TM"/>
</dbReference>
<keyword evidence="7 8" id="KW-0472">Membrane</keyword>
<dbReference type="CDD" id="cd03213">
    <property type="entry name" value="ABCG_EPDR"/>
    <property type="match status" value="1"/>
</dbReference>
<reference evidence="10 11" key="1">
    <citation type="submission" date="2023-10" db="EMBL/GenBank/DDBJ databases">
        <title>Genome-Wide Identification Analysis in wild type Solanum Pinnatisectum Reveals Some Genes Defensing Phytophthora Infestans.</title>
        <authorList>
            <person name="Sun C."/>
        </authorList>
    </citation>
    <scope>NUCLEOTIDE SEQUENCE [LARGE SCALE GENOMIC DNA]</scope>
    <source>
        <strain evidence="10">LQN</strain>
        <tissue evidence="10">Leaf</tissue>
    </source>
</reference>
<dbReference type="InterPro" id="IPR003593">
    <property type="entry name" value="AAA+_ATPase"/>
</dbReference>
<evidence type="ECO:0000256" key="7">
    <source>
        <dbReference type="ARBA" id="ARBA00023136"/>
    </source>
</evidence>